<dbReference type="SUPFAM" id="SSF56672">
    <property type="entry name" value="DNA/RNA polymerases"/>
    <property type="match status" value="1"/>
</dbReference>
<accession>A0A177T6V2</accession>
<proteinExistence type="predicted"/>
<name>A0A177T6V2_9BASI</name>
<evidence type="ECO:0000256" key="3">
    <source>
        <dbReference type="ARBA" id="ARBA00022722"/>
    </source>
</evidence>
<dbReference type="AlphaFoldDB" id="A0A177T6V2"/>
<comment type="caution">
    <text evidence="10">The sequence shown here is derived from an EMBL/GenBank/DDBJ whole genome shotgun (WGS) entry which is preliminary data.</text>
</comment>
<dbReference type="GO" id="GO:0016787">
    <property type="term" value="F:hydrolase activity"/>
    <property type="evidence" value="ECO:0007669"/>
    <property type="project" value="UniProtKB-KW"/>
</dbReference>
<keyword evidence="4" id="KW-0255">Endonuclease</keyword>
<sequence length="496" mass="53493">MPYEAIAFDLVLGLPRSQAGNDAVLVVLDVFSRMVTLAPCKSTIDAVGIAAIVSDKVGVPGPRRLISDSEARITGRVMQALAASLQARATPSSSHHEQANVVERAVQTVQQALRALTETSAAHWDRRAVPAVELAMNSTPNVTTGYSPFDLIFITHPGPVHALFDASLGGGEESFDDKLLAATERLDEARRAVAAARAQQKRRYDAARMPLPILRVGDEVFVRLRDRPVPGHGQGKLDARKLGPFRVREVLSAHRVRLDLSEDLGIGTEFAVDQLDVRPSSPDPFQQDRDSPEIPSAGPVSAAPAGDSVGDGLEAPSHDEGDDVAEVDGSTALGERPANQRSRTAPAALRDFVFTVEAGDTAVPSELLRGPLDAPKQVQVGNRSVLLRERPIAYQSRLTTPSEKRLVAAELELCCLAWSFARMAHLLEGAEVTVVTDHLPMGPMLLFDAGGKYGPTISRCRALFTLASHLHNFRFRHRPGKIHKNVDALSRLTPPS</sequence>
<keyword evidence="7" id="KW-0695">RNA-directed DNA polymerase</keyword>
<keyword evidence="3" id="KW-0540">Nuclease</keyword>
<evidence type="ECO:0000259" key="9">
    <source>
        <dbReference type="PROSITE" id="PS50994"/>
    </source>
</evidence>
<dbReference type="GO" id="GO:0005634">
    <property type="term" value="C:nucleus"/>
    <property type="evidence" value="ECO:0007669"/>
    <property type="project" value="UniProtKB-ARBA"/>
</dbReference>
<feature type="domain" description="Integrase catalytic" evidence="9">
    <location>
        <begin position="1"/>
        <end position="156"/>
    </location>
</feature>
<dbReference type="InterPro" id="IPR041373">
    <property type="entry name" value="RT_RNaseH"/>
</dbReference>
<dbReference type="GO" id="GO:0015074">
    <property type="term" value="P:DNA integration"/>
    <property type="evidence" value="ECO:0007669"/>
    <property type="project" value="InterPro"/>
</dbReference>
<dbReference type="Pfam" id="PF17917">
    <property type="entry name" value="RT_RNaseH"/>
    <property type="match status" value="1"/>
</dbReference>
<evidence type="ECO:0000256" key="2">
    <source>
        <dbReference type="ARBA" id="ARBA00022695"/>
    </source>
</evidence>
<evidence type="ECO:0000313" key="10">
    <source>
        <dbReference type="EMBL" id="KAE8242628.1"/>
    </source>
</evidence>
<dbReference type="InterPro" id="IPR050951">
    <property type="entry name" value="Retrovirus_Pol_polyprotein"/>
</dbReference>
<evidence type="ECO:0000256" key="5">
    <source>
        <dbReference type="ARBA" id="ARBA00022801"/>
    </source>
</evidence>
<evidence type="ECO:0000256" key="8">
    <source>
        <dbReference type="SAM" id="MobiDB-lite"/>
    </source>
</evidence>
<reference evidence="10" key="2">
    <citation type="journal article" date="2019" name="IMA Fungus">
        <title>Genome sequencing and comparison of five Tilletia species to identify candidate genes for the detection of regulated species infecting wheat.</title>
        <authorList>
            <person name="Nguyen H.D.T."/>
            <person name="Sultana T."/>
            <person name="Kesanakurti P."/>
            <person name="Hambleton S."/>
        </authorList>
    </citation>
    <scope>NUCLEOTIDE SEQUENCE</scope>
    <source>
        <strain evidence="10">DAOMC 236416</strain>
    </source>
</reference>
<evidence type="ECO:0000256" key="6">
    <source>
        <dbReference type="ARBA" id="ARBA00022884"/>
    </source>
</evidence>
<dbReference type="GO" id="GO:0004519">
    <property type="term" value="F:endonuclease activity"/>
    <property type="evidence" value="ECO:0007669"/>
    <property type="project" value="UniProtKB-KW"/>
</dbReference>
<dbReference type="PANTHER" id="PTHR37984:SF5">
    <property type="entry name" value="PROTEIN NYNRIN-LIKE"/>
    <property type="match status" value="1"/>
</dbReference>
<dbReference type="InterPro" id="IPR043502">
    <property type="entry name" value="DNA/RNA_pol_sf"/>
</dbReference>
<gene>
    <name evidence="10" type="ORF">A4X13_0g7082</name>
</gene>
<dbReference type="GO" id="GO:0003964">
    <property type="term" value="F:RNA-directed DNA polymerase activity"/>
    <property type="evidence" value="ECO:0007669"/>
    <property type="project" value="UniProtKB-KW"/>
</dbReference>
<dbReference type="PROSITE" id="PS50994">
    <property type="entry name" value="INTEGRASE"/>
    <property type="match status" value="1"/>
</dbReference>
<organism evidence="10 11">
    <name type="scientific">Tilletia indica</name>
    <dbReference type="NCBI Taxonomy" id="43049"/>
    <lineage>
        <taxon>Eukaryota</taxon>
        <taxon>Fungi</taxon>
        <taxon>Dikarya</taxon>
        <taxon>Basidiomycota</taxon>
        <taxon>Ustilaginomycotina</taxon>
        <taxon>Exobasidiomycetes</taxon>
        <taxon>Tilletiales</taxon>
        <taxon>Tilletiaceae</taxon>
        <taxon>Tilletia</taxon>
    </lineage>
</organism>
<dbReference type="InterPro" id="IPR036397">
    <property type="entry name" value="RNaseH_sf"/>
</dbReference>
<evidence type="ECO:0000313" key="11">
    <source>
        <dbReference type="Proteomes" id="UP000077521"/>
    </source>
</evidence>
<feature type="region of interest" description="Disordered" evidence="8">
    <location>
        <begin position="275"/>
        <end position="325"/>
    </location>
</feature>
<keyword evidence="1" id="KW-0808">Transferase</keyword>
<dbReference type="Proteomes" id="UP000077521">
    <property type="component" value="Unassembled WGS sequence"/>
</dbReference>
<keyword evidence="2" id="KW-0548">Nucleotidyltransferase</keyword>
<keyword evidence="6" id="KW-0694">RNA-binding</keyword>
<keyword evidence="11" id="KW-1185">Reference proteome</keyword>
<dbReference type="InterPro" id="IPR001584">
    <property type="entry name" value="Integrase_cat-core"/>
</dbReference>
<dbReference type="InterPro" id="IPR012337">
    <property type="entry name" value="RNaseH-like_sf"/>
</dbReference>
<feature type="compositionally biased region" description="Low complexity" evidence="8">
    <location>
        <begin position="295"/>
        <end position="306"/>
    </location>
</feature>
<dbReference type="GO" id="GO:0003723">
    <property type="term" value="F:RNA binding"/>
    <property type="evidence" value="ECO:0007669"/>
    <property type="project" value="UniProtKB-KW"/>
</dbReference>
<evidence type="ECO:0000256" key="4">
    <source>
        <dbReference type="ARBA" id="ARBA00022759"/>
    </source>
</evidence>
<dbReference type="EMBL" id="LWDF02000788">
    <property type="protein sequence ID" value="KAE8242628.1"/>
    <property type="molecule type" value="Genomic_DNA"/>
</dbReference>
<keyword evidence="5" id="KW-0378">Hydrolase</keyword>
<dbReference type="SUPFAM" id="SSF53098">
    <property type="entry name" value="Ribonuclease H-like"/>
    <property type="match status" value="1"/>
</dbReference>
<dbReference type="PANTHER" id="PTHR37984">
    <property type="entry name" value="PROTEIN CBG26694"/>
    <property type="match status" value="1"/>
</dbReference>
<protein>
    <recommendedName>
        <fullName evidence="9">Integrase catalytic domain-containing protein</fullName>
    </recommendedName>
</protein>
<evidence type="ECO:0000256" key="1">
    <source>
        <dbReference type="ARBA" id="ARBA00022679"/>
    </source>
</evidence>
<dbReference type="Gene3D" id="3.30.420.10">
    <property type="entry name" value="Ribonuclease H-like superfamily/Ribonuclease H"/>
    <property type="match status" value="1"/>
</dbReference>
<reference evidence="10" key="1">
    <citation type="submission" date="2016-04" db="EMBL/GenBank/DDBJ databases">
        <authorList>
            <person name="Nguyen H.D."/>
            <person name="Samba Siva P."/>
            <person name="Cullis J."/>
            <person name="Levesque C.A."/>
            <person name="Hambleton S."/>
        </authorList>
    </citation>
    <scope>NUCLEOTIDE SEQUENCE</scope>
    <source>
        <strain evidence="10">DAOMC 236416</strain>
    </source>
</reference>
<evidence type="ECO:0000256" key="7">
    <source>
        <dbReference type="ARBA" id="ARBA00022918"/>
    </source>
</evidence>